<proteinExistence type="predicted"/>
<organism evidence="1">
    <name type="scientific">Loa loa</name>
    <name type="common">Eye worm</name>
    <name type="synonym">Filaria loa</name>
    <dbReference type="NCBI Taxonomy" id="7209"/>
    <lineage>
        <taxon>Eukaryota</taxon>
        <taxon>Metazoa</taxon>
        <taxon>Ecdysozoa</taxon>
        <taxon>Nematoda</taxon>
        <taxon>Chromadorea</taxon>
        <taxon>Rhabditida</taxon>
        <taxon>Spirurina</taxon>
        <taxon>Spiruromorpha</taxon>
        <taxon>Filarioidea</taxon>
        <taxon>Onchocercidae</taxon>
        <taxon>Loa</taxon>
    </lineage>
</organism>
<reference evidence="1" key="1">
    <citation type="submission" date="2012-04" db="EMBL/GenBank/DDBJ databases">
        <title>The Genome Sequence of Loa loa.</title>
        <authorList>
            <consortium name="The Broad Institute Genome Sequencing Platform"/>
            <consortium name="Broad Institute Genome Sequencing Center for Infectious Disease"/>
            <person name="Nutman T.B."/>
            <person name="Fink D.L."/>
            <person name="Russ C."/>
            <person name="Young S."/>
            <person name="Zeng Q."/>
            <person name="Gargeya S."/>
            <person name="Alvarado L."/>
            <person name="Berlin A."/>
            <person name="Chapman S.B."/>
            <person name="Chen Z."/>
            <person name="Freedman E."/>
            <person name="Gellesch M."/>
            <person name="Goldberg J."/>
            <person name="Griggs A."/>
            <person name="Gujja S."/>
            <person name="Heilman E.R."/>
            <person name="Heiman D."/>
            <person name="Howarth C."/>
            <person name="Mehta T."/>
            <person name="Neiman D."/>
            <person name="Pearson M."/>
            <person name="Roberts A."/>
            <person name="Saif S."/>
            <person name="Shea T."/>
            <person name="Shenoy N."/>
            <person name="Sisk P."/>
            <person name="Stolte C."/>
            <person name="Sykes S."/>
            <person name="White J."/>
            <person name="Yandava C."/>
            <person name="Haas B."/>
            <person name="Henn M.R."/>
            <person name="Nusbaum C."/>
            <person name="Birren B."/>
        </authorList>
    </citation>
    <scope>NUCLEOTIDE SEQUENCE [LARGE SCALE GENOMIC DNA]</scope>
</reference>
<sequence length="100" mass="11507">MRIANDFTQGYTFWVYVQVKGAGILRRGVYDEVLGDFLVPMFNSSLLIAIRKDSCLDRYLCIVLPLASDETGNNFELLLIILSWSAMHWSKLFLLHTTIF</sequence>
<dbReference type="EMBL" id="JH712088">
    <property type="protein sequence ID" value="EFO26208.1"/>
    <property type="molecule type" value="Genomic_DNA"/>
</dbReference>
<dbReference type="InParanoid" id="A0A1S0U7A0"/>
<accession>A0A1S0U7A0</accession>
<dbReference type="GeneID" id="9939665"/>
<dbReference type="CTD" id="9939665"/>
<dbReference type="RefSeq" id="XP_003137866.1">
    <property type="nucleotide sequence ID" value="XM_003137818.1"/>
</dbReference>
<name>A0A1S0U7A0_LOALO</name>
<gene>
    <name evidence="1" type="ORF">LOAG_02280</name>
</gene>
<protein>
    <submittedName>
        <fullName evidence="1">Uncharacterized protein</fullName>
    </submittedName>
</protein>
<evidence type="ECO:0000313" key="1">
    <source>
        <dbReference type="EMBL" id="EFO26208.1"/>
    </source>
</evidence>
<dbReference type="AlphaFoldDB" id="A0A1S0U7A0"/>
<dbReference type="KEGG" id="loa:LOAG_02280"/>